<comment type="caution">
    <text evidence="8">The sequence shown here is derived from an EMBL/GenBank/DDBJ whole genome shotgun (WGS) entry which is preliminary data.</text>
</comment>
<comment type="similarity">
    <text evidence="2 4 5">Belongs to the small heat shock protein (HSP20) family.</text>
</comment>
<dbReference type="PRINTS" id="PR00299">
    <property type="entry name" value="ACRYSTALLIN"/>
</dbReference>
<dbReference type="SUPFAM" id="SSF49764">
    <property type="entry name" value="HSP20-like chaperones"/>
    <property type="match status" value="1"/>
</dbReference>
<feature type="compositionally biased region" description="Basic and acidic residues" evidence="6">
    <location>
        <begin position="171"/>
        <end position="185"/>
    </location>
</feature>
<dbReference type="Pfam" id="PF00011">
    <property type="entry name" value="HSP20"/>
    <property type="match status" value="1"/>
</dbReference>
<dbReference type="GO" id="GO:0042026">
    <property type="term" value="P:protein refolding"/>
    <property type="evidence" value="ECO:0007669"/>
    <property type="project" value="TreeGrafter"/>
</dbReference>
<dbReference type="GO" id="GO:0009408">
    <property type="term" value="P:response to heat"/>
    <property type="evidence" value="ECO:0007669"/>
    <property type="project" value="UniProtKB-ARBA"/>
</dbReference>
<proteinExistence type="inferred from homology"/>
<keyword evidence="3" id="KW-0862">Zinc</keyword>
<sequence length="185" mass="21413">MSLWLWSDPFDYCRPSRIQDQRFGLNLDPEDLLSPMIPREFRQYLRGPAGYLRPWRSQASQRDAGSTVSFDKDRFQANLDVQQFKPEEITVKVSDNTVTVEGKHEEKEDEHGFISRHFVRRYVLPKGHDVDKVESKLSSDGVLTITAPRVEADKEGHRVIQVVQTGQPSKVAEEKKEKKEEKKSD</sequence>
<evidence type="ECO:0000313" key="8">
    <source>
        <dbReference type="EMBL" id="KAH0810117.1"/>
    </source>
</evidence>
<evidence type="ECO:0000256" key="3">
    <source>
        <dbReference type="PIRSR" id="PIRSR036514-1"/>
    </source>
</evidence>
<dbReference type="PANTHER" id="PTHR45640:SF13">
    <property type="entry name" value="HEAT SHOCK PROTEIN 22-RELATED"/>
    <property type="match status" value="1"/>
</dbReference>
<keyword evidence="9" id="KW-1185">Reference proteome</keyword>
<evidence type="ECO:0000256" key="1">
    <source>
        <dbReference type="ARBA" id="ARBA00023016"/>
    </source>
</evidence>
<feature type="binding site" evidence="3">
    <location>
        <position position="106"/>
    </location>
    <ligand>
        <name>Zn(2+)</name>
        <dbReference type="ChEBI" id="CHEBI:29105"/>
        <label>1</label>
    </ligand>
</feature>
<feature type="domain" description="SHSP" evidence="7">
    <location>
        <begin position="57"/>
        <end position="165"/>
    </location>
</feature>
<protein>
    <recommendedName>
        <fullName evidence="7">SHSP domain-containing protein</fullName>
    </recommendedName>
</protein>
<dbReference type="InterPro" id="IPR001436">
    <property type="entry name" value="Alpha-crystallin/sHSP_animal"/>
</dbReference>
<dbReference type="CDD" id="cd06526">
    <property type="entry name" value="metazoan_ACD"/>
    <property type="match status" value="1"/>
</dbReference>
<reference evidence="8" key="2">
    <citation type="submission" date="2021-08" db="EMBL/GenBank/DDBJ databases">
        <authorList>
            <person name="Eriksson T."/>
        </authorList>
    </citation>
    <scope>NUCLEOTIDE SEQUENCE</scope>
    <source>
        <strain evidence="8">Stoneville</strain>
        <tissue evidence="8">Whole head</tissue>
    </source>
</reference>
<dbReference type="GO" id="GO:0005737">
    <property type="term" value="C:cytoplasm"/>
    <property type="evidence" value="ECO:0007669"/>
    <property type="project" value="TreeGrafter"/>
</dbReference>
<accession>A0A8J6H942</accession>
<evidence type="ECO:0000256" key="4">
    <source>
        <dbReference type="PROSITE-ProRule" id="PRU00285"/>
    </source>
</evidence>
<keyword evidence="1" id="KW-0346">Stress response</keyword>
<feature type="binding site" evidence="3">
    <location>
        <position position="111"/>
    </location>
    <ligand>
        <name>Zn(2+)</name>
        <dbReference type="ChEBI" id="CHEBI:29105"/>
        <label>1</label>
    </ligand>
</feature>
<dbReference type="InterPro" id="IPR008978">
    <property type="entry name" value="HSP20-like_chaperone"/>
</dbReference>
<reference evidence="8" key="1">
    <citation type="journal article" date="2020" name="J Insects Food Feed">
        <title>The yellow mealworm (Tenebrio molitor) genome: a resource for the emerging insects as food and feed industry.</title>
        <authorList>
            <person name="Eriksson T."/>
            <person name="Andere A."/>
            <person name="Kelstrup H."/>
            <person name="Emery V."/>
            <person name="Picard C."/>
        </authorList>
    </citation>
    <scope>NUCLEOTIDE SEQUENCE</scope>
    <source>
        <strain evidence="8">Stoneville</strain>
        <tissue evidence="8">Whole head</tissue>
    </source>
</reference>
<dbReference type="GO" id="GO:0005634">
    <property type="term" value="C:nucleus"/>
    <property type="evidence" value="ECO:0007669"/>
    <property type="project" value="TreeGrafter"/>
</dbReference>
<dbReference type="InterPro" id="IPR002068">
    <property type="entry name" value="A-crystallin/Hsp20_dom"/>
</dbReference>
<feature type="binding site" evidence="3">
    <location>
        <position position="104"/>
    </location>
    <ligand>
        <name>Zn(2+)</name>
        <dbReference type="ChEBI" id="CHEBI:29105"/>
        <label>1</label>
    </ligand>
</feature>
<dbReference type="Gene3D" id="2.60.40.790">
    <property type="match status" value="1"/>
</dbReference>
<evidence type="ECO:0000256" key="2">
    <source>
        <dbReference type="PIRNR" id="PIRNR036514"/>
    </source>
</evidence>
<keyword evidence="3" id="KW-0479">Metal-binding</keyword>
<evidence type="ECO:0000256" key="5">
    <source>
        <dbReference type="RuleBase" id="RU003616"/>
    </source>
</evidence>
<name>A0A8J6H942_TENMO</name>
<organism evidence="8 9">
    <name type="scientific">Tenebrio molitor</name>
    <name type="common">Yellow mealworm beetle</name>
    <dbReference type="NCBI Taxonomy" id="7067"/>
    <lineage>
        <taxon>Eukaryota</taxon>
        <taxon>Metazoa</taxon>
        <taxon>Ecdysozoa</taxon>
        <taxon>Arthropoda</taxon>
        <taxon>Hexapoda</taxon>
        <taxon>Insecta</taxon>
        <taxon>Pterygota</taxon>
        <taxon>Neoptera</taxon>
        <taxon>Endopterygota</taxon>
        <taxon>Coleoptera</taxon>
        <taxon>Polyphaga</taxon>
        <taxon>Cucujiformia</taxon>
        <taxon>Tenebrionidae</taxon>
        <taxon>Tenebrio</taxon>
    </lineage>
</organism>
<dbReference type="InterPro" id="IPR055269">
    <property type="entry name" value="Alpha-crystallin/HSP_16"/>
</dbReference>
<gene>
    <name evidence="8" type="ORF">GEV33_012672</name>
</gene>
<dbReference type="EMBL" id="JABDTM020027707">
    <property type="protein sequence ID" value="KAH0810117.1"/>
    <property type="molecule type" value="Genomic_DNA"/>
</dbReference>
<evidence type="ECO:0000313" key="9">
    <source>
        <dbReference type="Proteomes" id="UP000719412"/>
    </source>
</evidence>
<dbReference type="Proteomes" id="UP000719412">
    <property type="component" value="Unassembled WGS sequence"/>
</dbReference>
<evidence type="ECO:0000256" key="6">
    <source>
        <dbReference type="SAM" id="MobiDB-lite"/>
    </source>
</evidence>
<evidence type="ECO:0000259" key="7">
    <source>
        <dbReference type="PROSITE" id="PS01031"/>
    </source>
</evidence>
<dbReference type="PROSITE" id="PS01031">
    <property type="entry name" value="SHSP"/>
    <property type="match status" value="1"/>
</dbReference>
<dbReference type="AlphaFoldDB" id="A0A8J6H942"/>
<feature type="region of interest" description="Disordered" evidence="6">
    <location>
        <begin position="162"/>
        <end position="185"/>
    </location>
</feature>
<dbReference type="PANTHER" id="PTHR45640">
    <property type="entry name" value="HEAT SHOCK PROTEIN HSP-12.2-RELATED"/>
    <property type="match status" value="1"/>
</dbReference>
<dbReference type="PIRSF" id="PIRSF036514">
    <property type="entry name" value="Sm_HSP_B1"/>
    <property type="match status" value="1"/>
</dbReference>
<dbReference type="GO" id="GO:0051082">
    <property type="term" value="F:unfolded protein binding"/>
    <property type="evidence" value="ECO:0007669"/>
    <property type="project" value="TreeGrafter"/>
</dbReference>
<dbReference type="GO" id="GO:0046872">
    <property type="term" value="F:metal ion binding"/>
    <property type="evidence" value="ECO:0007669"/>
    <property type="project" value="UniProtKB-KW"/>
</dbReference>